<dbReference type="AlphaFoldDB" id="K6ZI77"/>
<proteinExistence type="predicted"/>
<evidence type="ECO:0008006" key="3">
    <source>
        <dbReference type="Google" id="ProtNLM"/>
    </source>
</evidence>
<accession>K6ZI77</accession>
<gene>
    <name evidence="1" type="ORF">GPAL_1735</name>
</gene>
<dbReference type="EMBL" id="BAEQ01000026">
    <property type="protein sequence ID" value="GAC28598.1"/>
    <property type="molecule type" value="Genomic_DNA"/>
</dbReference>
<dbReference type="OrthoDB" id="1491948at2"/>
<comment type="caution">
    <text evidence="1">The sequence shown here is derived from an EMBL/GenBank/DDBJ whole genome shotgun (WGS) entry which is preliminary data.</text>
</comment>
<sequence>MKIKVKKEFNLSIVLAQVRASLPLNGEGNVTTEDLSIYPNIKDLLLNIFVFPPRTKHLNLEFAVSTALHKYLRSDDKSDNHFIETLKATCLSELQKQEEEYTLLTSISLSHENLRGFNVKLLDCQIQFHHHSPSHLTHRSKVLLEQGSQISKDEMPSGYTIVTVLVRSRYCKEAMERALEALDVIRGLINLDVNASDLLFGNEWQPVNKVMYGKIHTLHDKTGVALSRPVYFEPNFVNRVPINYSNDALLRKNVTYRLVKMKQIGFAENIVGAMIRFARALDEPDNNIAVIKLWATFETLLLVNGEDRSKISKMLSALHSNAEIEWLYLENIRLYRNTNVHSGLQDNSPIRYSYRLQNNFIVLINYYLLIKHTSLKEANQDLLLASKGKSHLDDELERTKRVFHIFKDIF</sequence>
<protein>
    <recommendedName>
        <fullName evidence="3">Apea-like HEPN domain-containing protein</fullName>
    </recommendedName>
</protein>
<evidence type="ECO:0000313" key="1">
    <source>
        <dbReference type="EMBL" id="GAC28598.1"/>
    </source>
</evidence>
<dbReference type="Proteomes" id="UP000006251">
    <property type="component" value="Unassembled WGS sequence"/>
</dbReference>
<dbReference type="RefSeq" id="WP_006010876.1">
    <property type="nucleotide sequence ID" value="NZ_BAEQ01000026.1"/>
</dbReference>
<evidence type="ECO:0000313" key="2">
    <source>
        <dbReference type="Proteomes" id="UP000006251"/>
    </source>
</evidence>
<keyword evidence="2" id="KW-1185">Reference proteome</keyword>
<organism evidence="1 2">
    <name type="scientific">Brumicola pallidula DSM 14239 = ACAM 615</name>
    <dbReference type="NCBI Taxonomy" id="1121922"/>
    <lineage>
        <taxon>Bacteria</taxon>
        <taxon>Pseudomonadati</taxon>
        <taxon>Pseudomonadota</taxon>
        <taxon>Gammaproteobacteria</taxon>
        <taxon>Alteromonadales</taxon>
        <taxon>Alteromonadaceae</taxon>
        <taxon>Brumicola</taxon>
    </lineage>
</organism>
<name>K6ZI77_9ALTE</name>
<reference evidence="2" key="1">
    <citation type="journal article" date="2014" name="Environ. Microbiol.">
        <title>Comparative genomics of the marine bacterial genus Glaciecola reveals the high degree of genomic diversity and genomic characteristic for cold adaptation.</title>
        <authorList>
            <person name="Qin Q.L."/>
            <person name="Xie B.B."/>
            <person name="Yu Y."/>
            <person name="Shu Y.L."/>
            <person name="Rong J.C."/>
            <person name="Zhang Y.J."/>
            <person name="Zhao D.L."/>
            <person name="Chen X.L."/>
            <person name="Zhang X.Y."/>
            <person name="Chen B."/>
            <person name="Zhou B.C."/>
            <person name="Zhang Y.Z."/>
        </authorList>
    </citation>
    <scope>NUCLEOTIDE SEQUENCE [LARGE SCALE GENOMIC DNA]</scope>
    <source>
        <strain evidence="2">ACAM 615</strain>
    </source>
</reference>